<keyword evidence="2" id="KW-1185">Reference proteome</keyword>
<comment type="caution">
    <text evidence="1">The sequence shown here is derived from an EMBL/GenBank/DDBJ whole genome shotgun (WGS) entry which is preliminary data.</text>
</comment>
<sequence>MDVGVRTQTQVSTVTLHIQLASLGFRIHPGLNKKSEQKKRPELTSIIAASSGSMKTKQVAKICLRRYQSRKIHSDVPFHYWVLAIYCEQRHVSSEIVLDCFR</sequence>
<dbReference type="Proteomes" id="UP000467841">
    <property type="component" value="Unassembled WGS sequence"/>
</dbReference>
<dbReference type="OrthoDB" id="10541359at2759"/>
<accession>A0A6D2LB63</accession>
<organism evidence="1 2">
    <name type="scientific">Microthlaspi erraticum</name>
    <dbReference type="NCBI Taxonomy" id="1685480"/>
    <lineage>
        <taxon>Eukaryota</taxon>
        <taxon>Viridiplantae</taxon>
        <taxon>Streptophyta</taxon>
        <taxon>Embryophyta</taxon>
        <taxon>Tracheophyta</taxon>
        <taxon>Spermatophyta</taxon>
        <taxon>Magnoliopsida</taxon>
        <taxon>eudicotyledons</taxon>
        <taxon>Gunneridae</taxon>
        <taxon>Pentapetalae</taxon>
        <taxon>rosids</taxon>
        <taxon>malvids</taxon>
        <taxon>Brassicales</taxon>
        <taxon>Brassicaceae</taxon>
        <taxon>Coluteocarpeae</taxon>
        <taxon>Microthlaspi</taxon>
    </lineage>
</organism>
<name>A0A6D2LB63_9BRAS</name>
<reference evidence="1" key="1">
    <citation type="submission" date="2020-01" db="EMBL/GenBank/DDBJ databases">
        <authorList>
            <person name="Mishra B."/>
        </authorList>
    </citation>
    <scope>NUCLEOTIDE SEQUENCE [LARGE SCALE GENOMIC DNA]</scope>
</reference>
<gene>
    <name evidence="1" type="ORF">MERR_LOCUS49195</name>
</gene>
<dbReference type="EMBL" id="CACVBM020001906">
    <property type="protein sequence ID" value="CAA7061959.1"/>
    <property type="molecule type" value="Genomic_DNA"/>
</dbReference>
<protein>
    <submittedName>
        <fullName evidence="1">Uncharacterized protein</fullName>
    </submittedName>
</protein>
<proteinExistence type="predicted"/>
<evidence type="ECO:0000313" key="1">
    <source>
        <dbReference type="EMBL" id="CAA7061959.1"/>
    </source>
</evidence>
<dbReference type="AlphaFoldDB" id="A0A6D2LB63"/>
<evidence type="ECO:0000313" key="2">
    <source>
        <dbReference type="Proteomes" id="UP000467841"/>
    </source>
</evidence>